<evidence type="ECO:0000259" key="1">
    <source>
        <dbReference type="Pfam" id="PF02627"/>
    </source>
</evidence>
<dbReference type="SUPFAM" id="SSF69118">
    <property type="entry name" value="AhpD-like"/>
    <property type="match status" value="1"/>
</dbReference>
<dbReference type="PANTHER" id="PTHR34846:SF10">
    <property type="entry name" value="CYTOPLASMIC PROTEIN"/>
    <property type="match status" value="1"/>
</dbReference>
<gene>
    <name evidence="2" type="ORF">EAO28_21470</name>
</gene>
<dbReference type="Gene3D" id="1.20.1290.10">
    <property type="entry name" value="AhpD-like"/>
    <property type="match status" value="1"/>
</dbReference>
<name>A0A3P2EI13_KLEPN</name>
<dbReference type="GO" id="GO:0051920">
    <property type="term" value="F:peroxiredoxin activity"/>
    <property type="evidence" value="ECO:0007669"/>
    <property type="project" value="InterPro"/>
</dbReference>
<evidence type="ECO:0000313" key="2">
    <source>
        <dbReference type="EMBL" id="RRE43926.1"/>
    </source>
</evidence>
<evidence type="ECO:0000313" key="3">
    <source>
        <dbReference type="Proteomes" id="UP000272440"/>
    </source>
</evidence>
<feature type="domain" description="Carboxymuconolactone decarboxylase-like" evidence="1">
    <location>
        <begin position="14"/>
        <end position="94"/>
    </location>
</feature>
<accession>A0A3P2EI13</accession>
<reference evidence="2 3" key="1">
    <citation type="journal article" date="2019" name="Antimicrob. Agents Chemother.">
        <title>Applying Rapid Whole Genome Sequencing to Predict Phenotypic Antimicrobial Susceptibility Testing Results Among Carbapenem-Resistant Klebsiella pneumoniae Clinical Isolates.</title>
        <authorList>
            <person name="Tamma P.D."/>
            <person name="Fan Y."/>
            <person name="Bergman Y."/>
            <person name="Pertea G."/>
            <person name="Kazmi A."/>
            <person name="Lewis S."/>
            <person name="Carroll K.C."/>
            <person name="Schatz M.C."/>
            <person name="Timp W."/>
            <person name="Simner P.J."/>
        </authorList>
    </citation>
    <scope>NUCLEOTIDE SEQUENCE [LARGE SCALE GENOMIC DNA]</scope>
    <source>
        <strain evidence="2 3">KLPN_33</strain>
    </source>
</reference>
<protein>
    <submittedName>
        <fullName evidence="2">Carboxymuconolactone decarboxylase family protein</fullName>
    </submittedName>
</protein>
<proteinExistence type="predicted"/>
<dbReference type="InterPro" id="IPR004675">
    <property type="entry name" value="AhpD_core"/>
</dbReference>
<dbReference type="Proteomes" id="UP000272440">
    <property type="component" value="Unassembled WGS sequence"/>
</dbReference>
<sequence>MNQLRQPFSELSPEVYKGLVQASIALEKSELGNAPVELVYLRVSQINGCAFCLEKHSRALRKGGMAQSKLDALAGWRVSAHFTPAERAALAWAESVTDIATSHAEDEVYQPLREHFTPRQISDLTFAVSLMNAFNRLAVAMRL</sequence>
<comment type="caution">
    <text evidence="2">The sequence shown here is derived from an EMBL/GenBank/DDBJ whole genome shotgun (WGS) entry which is preliminary data.</text>
</comment>
<dbReference type="EMBL" id="RCZY01000002">
    <property type="protein sequence ID" value="RRE43926.1"/>
    <property type="molecule type" value="Genomic_DNA"/>
</dbReference>
<dbReference type="Pfam" id="PF02627">
    <property type="entry name" value="CMD"/>
    <property type="match status" value="1"/>
</dbReference>
<dbReference type="AlphaFoldDB" id="A0A3P2EI13"/>
<dbReference type="NCBIfam" id="TIGR00778">
    <property type="entry name" value="ahpD_dom"/>
    <property type="match status" value="1"/>
</dbReference>
<organism evidence="2 3">
    <name type="scientific">Klebsiella pneumoniae</name>
    <dbReference type="NCBI Taxonomy" id="573"/>
    <lineage>
        <taxon>Bacteria</taxon>
        <taxon>Pseudomonadati</taxon>
        <taxon>Pseudomonadota</taxon>
        <taxon>Gammaproteobacteria</taxon>
        <taxon>Enterobacterales</taxon>
        <taxon>Enterobacteriaceae</taxon>
        <taxon>Klebsiella/Raoultella group</taxon>
        <taxon>Klebsiella</taxon>
        <taxon>Klebsiella pneumoniae complex</taxon>
    </lineage>
</organism>
<dbReference type="InterPro" id="IPR029032">
    <property type="entry name" value="AhpD-like"/>
</dbReference>
<dbReference type="InterPro" id="IPR003779">
    <property type="entry name" value="CMD-like"/>
</dbReference>
<dbReference type="PANTHER" id="PTHR34846">
    <property type="entry name" value="4-CARBOXYMUCONOLACTONE DECARBOXYLASE FAMILY PROTEIN (AFU_ORTHOLOGUE AFUA_6G11590)"/>
    <property type="match status" value="1"/>
</dbReference>